<keyword evidence="3" id="KW-0255">Endonuclease</keyword>
<protein>
    <submittedName>
        <fullName evidence="3">HNH endonuclease signature motif containing protein</fullName>
    </submittedName>
</protein>
<keyword evidence="3" id="KW-0378">Hydrolase</keyword>
<sequence>MSAYFLKHHLKDLQMDTISDAEKYLHVVDSNISVPFFAKHDHRCYFCDFHDLKFLEIHHLDGNHSNNNESNLVPACTLCHRVHHLSWCLSDKAASLGICHDLNQIQVNHIVRFMIVLAHHPDKAINVYFKSGGLFASLIDNLAMQFSRPNIDLEQVRNSIFTEFPEAEKDVKEALIDDRINAAYIRQSLASNDGLERLINALKLIKGKGGQIKQGSLFPFLLLFNENIFNQDQIQYYLSLDEFNSNKWTQIYEQKLLSNLSK</sequence>
<dbReference type="InterPro" id="IPR003615">
    <property type="entry name" value="HNH_nuc"/>
</dbReference>
<dbReference type="EMBL" id="CP125670">
    <property type="protein sequence ID" value="WHP07792.1"/>
    <property type="molecule type" value="Genomic_DNA"/>
</dbReference>
<geneLocation type="plasmid" evidence="3 4">
    <name>unnamed1</name>
</geneLocation>
<evidence type="ECO:0000313" key="2">
    <source>
        <dbReference type="EMBL" id="WHP07792.1"/>
    </source>
</evidence>
<organism evidence="3 4">
    <name type="scientific">Acinetobacter corruptisaponis</name>
    <dbReference type="NCBI Taxonomy" id="3045147"/>
    <lineage>
        <taxon>Bacteria</taxon>
        <taxon>Pseudomonadati</taxon>
        <taxon>Pseudomonadota</taxon>
        <taxon>Gammaproteobacteria</taxon>
        <taxon>Moraxellales</taxon>
        <taxon>Moraxellaceae</taxon>
        <taxon>Acinetobacter</taxon>
    </lineage>
</organism>
<reference evidence="3 4" key="1">
    <citation type="submission" date="2023-05" db="EMBL/GenBank/DDBJ databases">
        <title>The complete genome of Acinetobacter sp. nov KCTC 92772.</title>
        <authorList>
            <person name="Zhou G."/>
        </authorList>
    </citation>
    <scope>NUCLEOTIDE SEQUENCE [LARGE SCALE GENOMIC DNA]</scope>
    <source>
        <strain evidence="3 4">KCTC 92772</strain>
        <plasmid evidence="3 4">unnamed1</plasmid>
    </source>
</reference>
<dbReference type="RefSeq" id="WP_283269452.1">
    <property type="nucleotide sequence ID" value="NZ_CP125670.1"/>
</dbReference>
<dbReference type="Proteomes" id="UP001229836">
    <property type="component" value="Plasmid unnamed1"/>
</dbReference>
<accession>A0ABY8S849</accession>
<proteinExistence type="predicted"/>
<feature type="domain" description="HNH nuclease" evidence="1">
    <location>
        <begin position="31"/>
        <end position="81"/>
    </location>
</feature>
<dbReference type="EMBL" id="CP125670">
    <property type="protein sequence ID" value="WHP07845.1"/>
    <property type="molecule type" value="Genomic_DNA"/>
</dbReference>
<evidence type="ECO:0000259" key="1">
    <source>
        <dbReference type="SMART" id="SM00507"/>
    </source>
</evidence>
<evidence type="ECO:0000313" key="3">
    <source>
        <dbReference type="EMBL" id="WHP07845.1"/>
    </source>
</evidence>
<dbReference type="SMART" id="SM00507">
    <property type="entry name" value="HNHc"/>
    <property type="match status" value="1"/>
</dbReference>
<keyword evidence="3" id="KW-0540">Nuclease</keyword>
<dbReference type="GO" id="GO:0004519">
    <property type="term" value="F:endonuclease activity"/>
    <property type="evidence" value="ECO:0007669"/>
    <property type="project" value="UniProtKB-KW"/>
</dbReference>
<gene>
    <name evidence="2" type="ORF">QLH32_18645</name>
    <name evidence="3" type="ORF">QLH32_18930</name>
</gene>
<keyword evidence="4" id="KW-1185">Reference proteome</keyword>
<name>A0ABY8S849_9GAMM</name>
<keyword evidence="3" id="KW-0614">Plasmid</keyword>
<dbReference type="CDD" id="cd00085">
    <property type="entry name" value="HNHc"/>
    <property type="match status" value="1"/>
</dbReference>
<evidence type="ECO:0000313" key="4">
    <source>
        <dbReference type="Proteomes" id="UP001229836"/>
    </source>
</evidence>